<accession>A0A370GT77</accession>
<keyword evidence="2" id="KW-1185">Reference proteome</keyword>
<name>A0A370GT77_9NOCA</name>
<dbReference type="InterPro" id="IPR010310">
    <property type="entry name" value="T7SS_ESAT-6-like"/>
</dbReference>
<evidence type="ECO:0000313" key="2">
    <source>
        <dbReference type="Proteomes" id="UP000255355"/>
    </source>
</evidence>
<evidence type="ECO:0000313" key="1">
    <source>
        <dbReference type="EMBL" id="RDI46466.1"/>
    </source>
</evidence>
<dbReference type="Pfam" id="PF06013">
    <property type="entry name" value="WXG100"/>
    <property type="match status" value="1"/>
</dbReference>
<gene>
    <name evidence="1" type="ORF">DFR68_111225</name>
</gene>
<comment type="caution">
    <text evidence="1">The sequence shown here is derived from an EMBL/GenBank/DDBJ whole genome shotgun (WGS) entry which is preliminary data.</text>
</comment>
<sequence length="115" mass="13105">MVDRIELDPAKLREAAAEFEDIAERCRRTVDKLQDAIQSRGQVWGDDKIGEKFAKGEQGYESGRDNMIEAIDGRISLLNDNANQIRQAAEEFECVEDRSRDMLAPRVQSRRHPTG</sequence>
<dbReference type="OrthoDB" id="4560721at2"/>
<proteinExistence type="predicted"/>
<dbReference type="EMBL" id="QQAZ01000011">
    <property type="protein sequence ID" value="RDI46466.1"/>
    <property type="molecule type" value="Genomic_DNA"/>
</dbReference>
<dbReference type="AlphaFoldDB" id="A0A370GT77"/>
<organism evidence="1 2">
    <name type="scientific">Nocardia mexicana</name>
    <dbReference type="NCBI Taxonomy" id="279262"/>
    <lineage>
        <taxon>Bacteria</taxon>
        <taxon>Bacillati</taxon>
        <taxon>Actinomycetota</taxon>
        <taxon>Actinomycetes</taxon>
        <taxon>Mycobacteriales</taxon>
        <taxon>Nocardiaceae</taxon>
        <taxon>Nocardia</taxon>
    </lineage>
</organism>
<protein>
    <submittedName>
        <fullName evidence="1">Uncharacterized protein YukE</fullName>
    </submittedName>
</protein>
<dbReference type="Proteomes" id="UP000255355">
    <property type="component" value="Unassembled WGS sequence"/>
</dbReference>
<reference evidence="1 2" key="1">
    <citation type="submission" date="2018-07" db="EMBL/GenBank/DDBJ databases">
        <title>Genomic Encyclopedia of Type Strains, Phase IV (KMG-IV): sequencing the most valuable type-strain genomes for metagenomic binning, comparative biology and taxonomic classification.</title>
        <authorList>
            <person name="Goeker M."/>
        </authorList>
    </citation>
    <scope>NUCLEOTIDE SEQUENCE [LARGE SCALE GENOMIC DNA]</scope>
    <source>
        <strain evidence="1 2">DSM 44952</strain>
    </source>
</reference>
<dbReference type="SUPFAM" id="SSF140453">
    <property type="entry name" value="EsxAB dimer-like"/>
    <property type="match status" value="1"/>
</dbReference>
<dbReference type="Gene3D" id="1.10.287.1060">
    <property type="entry name" value="ESAT-6-like"/>
    <property type="match status" value="1"/>
</dbReference>
<dbReference type="RefSeq" id="WP_068019764.1">
    <property type="nucleotide sequence ID" value="NZ_QQAZ01000011.1"/>
</dbReference>
<dbReference type="InterPro" id="IPR036689">
    <property type="entry name" value="ESAT-6-like_sf"/>
</dbReference>